<keyword evidence="5 6" id="KW-0378">Hydrolase</keyword>
<dbReference type="InterPro" id="IPR037171">
    <property type="entry name" value="NagB/RpiA_transferase-like"/>
</dbReference>
<dbReference type="InterPro" id="IPR005900">
    <property type="entry name" value="6-phosphogluconolactonase_DevB"/>
</dbReference>
<proteinExistence type="inferred from homology"/>
<dbReference type="OrthoDB" id="432544at2759"/>
<comment type="similarity">
    <text evidence="3 6">Belongs to the glucosamine/galactosamine-6-phosphate isomerase family. 6-phosphogluconolactonase subfamily.</text>
</comment>
<evidence type="ECO:0000259" key="7">
    <source>
        <dbReference type="Pfam" id="PF01182"/>
    </source>
</evidence>
<gene>
    <name evidence="8" type="primary">Pgls</name>
    <name evidence="8" type="ORF">Tcan_10003</name>
    <name evidence="9" type="ORF">TCNE_LOCUS9126</name>
</gene>
<dbReference type="SUPFAM" id="SSF100950">
    <property type="entry name" value="NagB/RpiA/CoA transferase-like"/>
    <property type="match status" value="1"/>
</dbReference>
<dbReference type="CDD" id="cd01400">
    <property type="entry name" value="6PGL"/>
    <property type="match status" value="1"/>
</dbReference>
<organism evidence="8 10">
    <name type="scientific">Toxocara canis</name>
    <name type="common">Canine roundworm</name>
    <dbReference type="NCBI Taxonomy" id="6265"/>
    <lineage>
        <taxon>Eukaryota</taxon>
        <taxon>Metazoa</taxon>
        <taxon>Ecdysozoa</taxon>
        <taxon>Nematoda</taxon>
        <taxon>Chromadorea</taxon>
        <taxon>Rhabditida</taxon>
        <taxon>Spirurina</taxon>
        <taxon>Ascaridomorpha</taxon>
        <taxon>Ascaridoidea</taxon>
        <taxon>Toxocaridae</taxon>
        <taxon>Toxocara</taxon>
    </lineage>
</organism>
<evidence type="ECO:0000256" key="5">
    <source>
        <dbReference type="ARBA" id="ARBA00022801"/>
    </source>
</evidence>
<comment type="catalytic activity">
    <reaction evidence="1 6">
        <text>6-phospho-D-glucono-1,5-lactone + H2O = 6-phospho-D-gluconate + H(+)</text>
        <dbReference type="Rhea" id="RHEA:12556"/>
        <dbReference type="ChEBI" id="CHEBI:15377"/>
        <dbReference type="ChEBI" id="CHEBI:15378"/>
        <dbReference type="ChEBI" id="CHEBI:57955"/>
        <dbReference type="ChEBI" id="CHEBI:58759"/>
        <dbReference type="EC" id="3.1.1.31"/>
    </reaction>
</comment>
<dbReference type="OMA" id="YQLFEFE"/>
<evidence type="ECO:0000313" key="8">
    <source>
        <dbReference type="EMBL" id="KHN87788.1"/>
    </source>
</evidence>
<name>A0A0B2W1F3_TOXCA</name>
<evidence type="ECO:0000313" key="10">
    <source>
        <dbReference type="Proteomes" id="UP000031036"/>
    </source>
</evidence>
<dbReference type="InterPro" id="IPR006148">
    <property type="entry name" value="Glc/Gal-6P_isomerase"/>
</dbReference>
<dbReference type="UniPathway" id="UPA00115">
    <property type="reaction ID" value="UER00409"/>
</dbReference>
<evidence type="ECO:0000256" key="6">
    <source>
        <dbReference type="RuleBase" id="RU365095"/>
    </source>
</evidence>
<accession>A0A0B2W1F3</accession>
<dbReference type="Proteomes" id="UP000031036">
    <property type="component" value="Unassembled WGS sequence"/>
</dbReference>
<evidence type="ECO:0000256" key="3">
    <source>
        <dbReference type="ARBA" id="ARBA00010662"/>
    </source>
</evidence>
<dbReference type="PANTHER" id="PTHR11054:SF0">
    <property type="entry name" value="6-PHOSPHOGLUCONOLACTONASE"/>
    <property type="match status" value="1"/>
</dbReference>
<dbReference type="NCBIfam" id="TIGR01198">
    <property type="entry name" value="pgl"/>
    <property type="match status" value="1"/>
</dbReference>
<dbReference type="EMBL" id="UYWY01020083">
    <property type="protein sequence ID" value="VDM40447.1"/>
    <property type="molecule type" value="Genomic_DNA"/>
</dbReference>
<protein>
    <recommendedName>
        <fullName evidence="4 6">6-phosphogluconolactonase</fullName>
        <shortName evidence="6">6PGL</shortName>
        <ecNumber evidence="4 6">3.1.1.31</ecNumber>
    </recommendedName>
</protein>
<dbReference type="AlphaFoldDB" id="A0A0B2W1F3"/>
<dbReference type="EMBL" id="JPKZ01000334">
    <property type="protein sequence ID" value="KHN87788.1"/>
    <property type="molecule type" value="Genomic_DNA"/>
</dbReference>
<reference evidence="9" key="2">
    <citation type="submission" date="2018-11" db="EMBL/GenBank/DDBJ databases">
        <authorList>
            <consortium name="Pathogen Informatics"/>
        </authorList>
    </citation>
    <scope>NUCLEOTIDE SEQUENCE [LARGE SCALE GENOMIC DNA]</scope>
</reference>
<dbReference type="GO" id="GO:0006098">
    <property type="term" value="P:pentose-phosphate shunt"/>
    <property type="evidence" value="ECO:0007669"/>
    <property type="project" value="UniProtKB-UniPathway"/>
</dbReference>
<comment type="function">
    <text evidence="6">Hydrolysis of 6-phosphogluconolactone to 6-phosphogluconate.</text>
</comment>
<feature type="domain" description="Glucosamine/galactosamine-6-phosphate isomerase" evidence="7">
    <location>
        <begin position="11"/>
        <end position="228"/>
    </location>
</feature>
<dbReference type="Gene3D" id="3.40.50.1360">
    <property type="match status" value="1"/>
</dbReference>
<evidence type="ECO:0000256" key="1">
    <source>
        <dbReference type="ARBA" id="ARBA00000832"/>
    </source>
</evidence>
<reference evidence="8 10" key="1">
    <citation type="submission" date="2014-11" db="EMBL/GenBank/DDBJ databases">
        <title>Genetic blueprint of the zoonotic pathogen Toxocara canis.</title>
        <authorList>
            <person name="Zhu X.-Q."/>
            <person name="Korhonen P.K."/>
            <person name="Cai H."/>
            <person name="Young N.D."/>
            <person name="Nejsum P."/>
            <person name="von Samson-Himmelstjerna G."/>
            <person name="Boag P.R."/>
            <person name="Tan P."/>
            <person name="Li Q."/>
            <person name="Min J."/>
            <person name="Yang Y."/>
            <person name="Wang X."/>
            <person name="Fang X."/>
            <person name="Hall R.S."/>
            <person name="Hofmann A."/>
            <person name="Sternberg P.W."/>
            <person name="Jex A.R."/>
            <person name="Gasser R.B."/>
        </authorList>
    </citation>
    <scope>NUCLEOTIDE SEQUENCE [LARGE SCALE GENOMIC DNA]</scope>
    <source>
        <strain evidence="8">PN_DK_2014</strain>
    </source>
</reference>
<comment type="pathway">
    <text evidence="2 6">Carbohydrate degradation; pentose phosphate pathway; D-ribulose 5-phosphate from D-glucose 6-phosphate (oxidative stage): step 2/3.</text>
</comment>
<evidence type="ECO:0000313" key="9">
    <source>
        <dbReference type="EMBL" id="VDM40447.1"/>
    </source>
</evidence>
<dbReference type="GO" id="GO:0005975">
    <property type="term" value="P:carbohydrate metabolic process"/>
    <property type="evidence" value="ECO:0007669"/>
    <property type="project" value="UniProtKB-UniRule"/>
</dbReference>
<dbReference type="Pfam" id="PF01182">
    <property type="entry name" value="Glucosamine_iso"/>
    <property type="match status" value="1"/>
</dbReference>
<dbReference type="GO" id="GO:0017057">
    <property type="term" value="F:6-phosphogluconolactonase activity"/>
    <property type="evidence" value="ECO:0007669"/>
    <property type="project" value="UniProtKB-UniRule"/>
</dbReference>
<evidence type="ECO:0000256" key="4">
    <source>
        <dbReference type="ARBA" id="ARBA00013198"/>
    </source>
</evidence>
<dbReference type="STRING" id="6265.A0A0B2W1F3"/>
<dbReference type="EC" id="3.1.1.31" evidence="4 6"/>
<dbReference type="PANTHER" id="PTHR11054">
    <property type="entry name" value="6-PHOSPHOGLUCONOLACTONASE"/>
    <property type="match status" value="1"/>
</dbReference>
<sequence>MVNPTIVVGESSENLQHKISEYIEEIIKNSLQEKKCATVGLSGGSMPKMVAPLLANMHLVQWGQVRFFAADERMEPITDPESNTGAYLSLLPPSFKQSFLEVGPINDTAKCAINYSELLRNCEPAIEDGWPVFDLLLLGIGPDGHTCSLFPDHPLLKNETDWVAAIEDSPKPPPRRITLTLPVLNHARHVAFICTGEGKAEVIRLIIKDQDKRLPAALVQPISGTLHWFLDEGAASKL</sequence>
<dbReference type="InterPro" id="IPR039104">
    <property type="entry name" value="6PGL"/>
</dbReference>
<keyword evidence="10" id="KW-1185">Reference proteome</keyword>
<evidence type="ECO:0000256" key="2">
    <source>
        <dbReference type="ARBA" id="ARBA00004961"/>
    </source>
</evidence>
<dbReference type="FunFam" id="3.40.50.1360:FF:000005">
    <property type="entry name" value="6-phosphogluconolactonase"/>
    <property type="match status" value="1"/>
</dbReference>